<dbReference type="KEGG" id="qsa:O6P43_008693"/>
<gene>
    <name evidence="7" type="ORF">O6P43_008693</name>
</gene>
<dbReference type="SUPFAM" id="SSF49599">
    <property type="entry name" value="TRAF domain-like"/>
    <property type="match status" value="1"/>
</dbReference>
<dbReference type="AlphaFoldDB" id="A0AAD7M688"/>
<dbReference type="GO" id="GO:0008270">
    <property type="term" value="F:zinc ion binding"/>
    <property type="evidence" value="ECO:0007669"/>
    <property type="project" value="UniProtKB-KW"/>
</dbReference>
<evidence type="ECO:0000256" key="1">
    <source>
        <dbReference type="ARBA" id="ARBA00022723"/>
    </source>
</evidence>
<evidence type="ECO:0000256" key="5">
    <source>
        <dbReference type="PROSITE-ProRule" id="PRU00455"/>
    </source>
</evidence>
<dbReference type="PROSITE" id="PS51081">
    <property type="entry name" value="ZF_SIAH"/>
    <property type="match status" value="1"/>
</dbReference>
<protein>
    <submittedName>
        <fullName evidence="7">E3 ubiquitin-protein ligase</fullName>
    </submittedName>
</protein>
<keyword evidence="1" id="KW-0479">Metal-binding</keyword>
<evidence type="ECO:0000259" key="6">
    <source>
        <dbReference type="PROSITE" id="PS51081"/>
    </source>
</evidence>
<name>A0AAD7M688_QUISA</name>
<proteinExistence type="predicted"/>
<evidence type="ECO:0000313" key="7">
    <source>
        <dbReference type="EMBL" id="KAJ7970518.1"/>
    </source>
</evidence>
<evidence type="ECO:0000256" key="4">
    <source>
        <dbReference type="ARBA" id="ARBA00024004"/>
    </source>
</evidence>
<evidence type="ECO:0000256" key="2">
    <source>
        <dbReference type="ARBA" id="ARBA00022771"/>
    </source>
</evidence>
<evidence type="ECO:0000256" key="3">
    <source>
        <dbReference type="ARBA" id="ARBA00022833"/>
    </source>
</evidence>
<dbReference type="PANTHER" id="PTHR46632">
    <property type="entry name" value="E3 UBIQUITIN-PROTEIN LIGASE SINA-LIKE 4"/>
    <property type="match status" value="1"/>
</dbReference>
<dbReference type="Proteomes" id="UP001163823">
    <property type="component" value="Chromosome 4"/>
</dbReference>
<reference evidence="7" key="1">
    <citation type="journal article" date="2023" name="Science">
        <title>Elucidation of the pathway for biosynthesis of saponin adjuvants from the soapbark tree.</title>
        <authorList>
            <person name="Reed J."/>
            <person name="Orme A."/>
            <person name="El-Demerdash A."/>
            <person name="Owen C."/>
            <person name="Martin L.B.B."/>
            <person name="Misra R.C."/>
            <person name="Kikuchi S."/>
            <person name="Rejzek M."/>
            <person name="Martin A.C."/>
            <person name="Harkess A."/>
            <person name="Leebens-Mack J."/>
            <person name="Louveau T."/>
            <person name="Stephenson M.J."/>
            <person name="Osbourn A."/>
        </authorList>
    </citation>
    <scope>NUCLEOTIDE SEQUENCE</scope>
    <source>
        <strain evidence="7">S10</strain>
    </source>
</reference>
<accession>A0AAD7M688</accession>
<keyword evidence="2 5" id="KW-0863">Zinc-finger</keyword>
<comment type="function">
    <text evidence="4">E3 ubiquitin-protein ligase that mediates ubiquitination and subsequent proteasomal degradation of target proteins. E3 ubiquitin ligases accept ubiquitin from an E2 ubiquitin-conjugating enzyme in the form of a thioester and then directly transfers the ubiquitin to targeted substrates. It probably triggers the ubiquitin-mediated degradation of different substrates.</text>
</comment>
<dbReference type="InterPro" id="IPR044286">
    <property type="entry name" value="SINL_plant"/>
</dbReference>
<organism evidence="7 8">
    <name type="scientific">Quillaja saponaria</name>
    <name type="common">Soap bark tree</name>
    <dbReference type="NCBI Taxonomy" id="32244"/>
    <lineage>
        <taxon>Eukaryota</taxon>
        <taxon>Viridiplantae</taxon>
        <taxon>Streptophyta</taxon>
        <taxon>Embryophyta</taxon>
        <taxon>Tracheophyta</taxon>
        <taxon>Spermatophyta</taxon>
        <taxon>Magnoliopsida</taxon>
        <taxon>eudicotyledons</taxon>
        <taxon>Gunneridae</taxon>
        <taxon>Pentapetalae</taxon>
        <taxon>rosids</taxon>
        <taxon>fabids</taxon>
        <taxon>Fabales</taxon>
        <taxon>Quillajaceae</taxon>
        <taxon>Quillaja</taxon>
    </lineage>
</organism>
<comment type="caution">
    <text evidence="7">The sequence shown here is derived from an EMBL/GenBank/DDBJ whole genome shotgun (WGS) entry which is preliminary data.</text>
</comment>
<evidence type="ECO:0000313" key="8">
    <source>
        <dbReference type="Proteomes" id="UP001163823"/>
    </source>
</evidence>
<dbReference type="InterPro" id="IPR013010">
    <property type="entry name" value="Znf_SIAH"/>
</dbReference>
<dbReference type="PANTHER" id="PTHR46632:SF13">
    <property type="entry name" value="RING-TYPE E3 UBIQUITIN TRANSFERASE"/>
    <property type="match status" value="1"/>
</dbReference>
<feature type="domain" description="SIAH-type" evidence="6">
    <location>
        <begin position="21"/>
        <end position="79"/>
    </location>
</feature>
<sequence length="128" mass="14729">MPVFLETDSMVCGDIEVVVESVRTSSWNREYRCNETVDYMNEDNHETTCIFAPFAFPLEDCNYVGYSEQLSLNFCSKHWDSGRRFKYNCPLVVCLTMNEQFLILQAKEDGVLFLLNKGRGAALPDYSP</sequence>
<dbReference type="InterPro" id="IPR013083">
    <property type="entry name" value="Znf_RING/FYVE/PHD"/>
</dbReference>
<dbReference type="EMBL" id="JARAOO010000004">
    <property type="protein sequence ID" value="KAJ7970518.1"/>
    <property type="molecule type" value="Genomic_DNA"/>
</dbReference>
<dbReference type="Gene3D" id="3.30.40.10">
    <property type="entry name" value="Zinc/RING finger domain, C3HC4 (zinc finger)"/>
    <property type="match status" value="1"/>
</dbReference>
<keyword evidence="3" id="KW-0862">Zinc</keyword>
<keyword evidence="8" id="KW-1185">Reference proteome</keyword>